<protein>
    <submittedName>
        <fullName evidence="1">Uncharacterized protein</fullName>
    </submittedName>
</protein>
<reference evidence="1 2" key="1">
    <citation type="journal article" date="2011" name="Proc. Natl. Acad. Sci. U.S.A.">
        <title>Genome and transcriptome analyses of the mountain pine beetle-fungal symbiont Grosmannia clavigera, a lodgepole pine pathogen.</title>
        <authorList>
            <person name="DiGuistini S."/>
            <person name="Wang Y."/>
            <person name="Liao N.Y."/>
            <person name="Taylor G."/>
            <person name="Tanguay P."/>
            <person name="Feau N."/>
            <person name="Henrissat B."/>
            <person name="Chan S.K."/>
            <person name="Hesse-Orce U."/>
            <person name="Alamouti S.M."/>
            <person name="Tsui C.K.M."/>
            <person name="Docking R.T."/>
            <person name="Levasseur A."/>
            <person name="Haridas S."/>
            <person name="Robertson G."/>
            <person name="Birol I."/>
            <person name="Holt R.A."/>
            <person name="Marra M.A."/>
            <person name="Hamelin R.C."/>
            <person name="Hirst M."/>
            <person name="Jones S.J.M."/>
            <person name="Bohlmann J."/>
            <person name="Breuil C."/>
        </authorList>
    </citation>
    <scope>NUCLEOTIDE SEQUENCE [LARGE SCALE GENOMIC DNA]</scope>
    <source>
        <strain evidence="2">kw1407 / UAMH 11150</strain>
    </source>
</reference>
<gene>
    <name evidence="1" type="ORF">CMQ_1504</name>
</gene>
<dbReference type="STRING" id="655863.F0XF60"/>
<dbReference type="GeneID" id="25974390"/>
<accession>F0XF60</accession>
<organism evidence="2">
    <name type="scientific">Grosmannia clavigera (strain kw1407 / UAMH 11150)</name>
    <name type="common">Blue stain fungus</name>
    <name type="synonym">Graphiocladiella clavigera</name>
    <dbReference type="NCBI Taxonomy" id="655863"/>
    <lineage>
        <taxon>Eukaryota</taxon>
        <taxon>Fungi</taxon>
        <taxon>Dikarya</taxon>
        <taxon>Ascomycota</taxon>
        <taxon>Pezizomycotina</taxon>
        <taxon>Sordariomycetes</taxon>
        <taxon>Sordariomycetidae</taxon>
        <taxon>Ophiostomatales</taxon>
        <taxon>Ophiostomataceae</taxon>
        <taxon>Leptographium</taxon>
    </lineage>
</organism>
<dbReference type="PANTHER" id="PTHR38795:SF1">
    <property type="entry name" value="DUF6604 DOMAIN-CONTAINING PROTEIN"/>
    <property type="match status" value="1"/>
</dbReference>
<evidence type="ECO:0000313" key="1">
    <source>
        <dbReference type="EMBL" id="EFX04576.1"/>
    </source>
</evidence>
<dbReference type="PANTHER" id="PTHR38795">
    <property type="entry name" value="DUF6604 DOMAIN-CONTAINING PROTEIN"/>
    <property type="match status" value="1"/>
</dbReference>
<dbReference type="AlphaFoldDB" id="F0XF60"/>
<dbReference type="OrthoDB" id="5339038at2759"/>
<dbReference type="Proteomes" id="UP000007796">
    <property type="component" value="Unassembled WGS sequence"/>
</dbReference>
<dbReference type="HOGENOM" id="CLU_531056_0_0_1"/>
<dbReference type="RefSeq" id="XP_014174058.1">
    <property type="nucleotide sequence ID" value="XM_014318583.1"/>
</dbReference>
<dbReference type="EMBL" id="GL629765">
    <property type="protein sequence ID" value="EFX04576.1"/>
    <property type="molecule type" value="Genomic_DNA"/>
</dbReference>
<dbReference type="eggNOG" id="ENOG502QS80">
    <property type="taxonomic scope" value="Eukaryota"/>
</dbReference>
<evidence type="ECO:0000313" key="2">
    <source>
        <dbReference type="Proteomes" id="UP000007796"/>
    </source>
</evidence>
<sequence>MQKPATDIKKKILPHHVFQLQCIIDAFTVSRGWSLNVLWGHVIEPPDRQFRPRRDVDLFLDRHNEREMSGFLNSISVLKQVLAHNDVLDVVSGTFKIAKDIQDDFINWLGESKYMYGLNGIPPSRFFNSNSNGLWEFSPFLCGVDLMEGLELTYRSSMMLWDAMPEPVLIVHLHNMLVKKGYITRPVGLFQNLQNFFRDSFFVDGKVPESDFGRALANYTNERGVSRSHRQPGRRAATQATGVHSLMEVGANKFFNKKSNLLLYREAGWDLDRIPDNDLHPQSLLGSARILQTKFFIDLVTGKKRLPDTDMIVKLKAKVPTVQDEDIIAMGAEMLRLVKDQQPIAKSLESLTKNSGYKLFSDARFKKKEAEDRKHINGLRLHGLELLELVKIDLYNDICGEHEPLSAVNYIWVTTVYLMQFMKIEDKLKALRNPLYVRAYETDREWSKLIRAGLVTLALFEENEECLQVMVEQFQSFNAGIMNHIYWEDLHPVSELLNRPPRQDSPDIGCTIL</sequence>
<name>F0XF60_GROCL</name>
<dbReference type="InParanoid" id="F0XF60"/>
<proteinExistence type="predicted"/>
<keyword evidence="2" id="KW-1185">Reference proteome</keyword>